<accession>A0A4Y2QUY6</accession>
<keyword evidence="3" id="KW-1185">Reference proteome</keyword>
<gene>
    <name evidence="2" type="ORF">AVEN_73956_1</name>
</gene>
<dbReference type="EMBL" id="BGPR01014895">
    <property type="protein sequence ID" value="GBN67163.1"/>
    <property type="molecule type" value="Genomic_DNA"/>
</dbReference>
<organism evidence="2 3">
    <name type="scientific">Araneus ventricosus</name>
    <name type="common">Orbweaver spider</name>
    <name type="synonym">Epeira ventricosa</name>
    <dbReference type="NCBI Taxonomy" id="182803"/>
    <lineage>
        <taxon>Eukaryota</taxon>
        <taxon>Metazoa</taxon>
        <taxon>Ecdysozoa</taxon>
        <taxon>Arthropoda</taxon>
        <taxon>Chelicerata</taxon>
        <taxon>Arachnida</taxon>
        <taxon>Araneae</taxon>
        <taxon>Araneomorphae</taxon>
        <taxon>Entelegynae</taxon>
        <taxon>Araneoidea</taxon>
        <taxon>Araneidae</taxon>
        <taxon>Araneus</taxon>
    </lineage>
</organism>
<evidence type="ECO:0000256" key="1">
    <source>
        <dbReference type="SAM" id="SignalP"/>
    </source>
</evidence>
<sequence>MISLTIIAFLALGTATIHAVPVPNPAFANAFAGPLGNSPFIVGPHNDGEMAQNSFADVLNFPQTFVKHAFGGNPFGNFGPNVGNPNQDFLNFPRKYPNTDQFIIMFKMINHI</sequence>
<keyword evidence="1" id="KW-0732">Signal</keyword>
<protein>
    <submittedName>
        <fullName evidence="2">Uncharacterized protein</fullName>
    </submittedName>
</protein>
<evidence type="ECO:0000313" key="2">
    <source>
        <dbReference type="EMBL" id="GBN67163.1"/>
    </source>
</evidence>
<reference evidence="2 3" key="1">
    <citation type="journal article" date="2019" name="Sci. Rep.">
        <title>Orb-weaving spider Araneus ventricosus genome elucidates the spidroin gene catalogue.</title>
        <authorList>
            <person name="Kono N."/>
            <person name="Nakamura H."/>
            <person name="Ohtoshi R."/>
            <person name="Moran D.A.P."/>
            <person name="Shinohara A."/>
            <person name="Yoshida Y."/>
            <person name="Fujiwara M."/>
            <person name="Mori M."/>
            <person name="Tomita M."/>
            <person name="Arakawa K."/>
        </authorList>
    </citation>
    <scope>NUCLEOTIDE SEQUENCE [LARGE SCALE GENOMIC DNA]</scope>
</reference>
<evidence type="ECO:0000313" key="3">
    <source>
        <dbReference type="Proteomes" id="UP000499080"/>
    </source>
</evidence>
<proteinExistence type="predicted"/>
<name>A0A4Y2QUY6_ARAVE</name>
<feature type="signal peptide" evidence="1">
    <location>
        <begin position="1"/>
        <end position="19"/>
    </location>
</feature>
<dbReference type="AlphaFoldDB" id="A0A4Y2QUY6"/>
<feature type="chain" id="PRO_5021505335" evidence="1">
    <location>
        <begin position="20"/>
        <end position="112"/>
    </location>
</feature>
<comment type="caution">
    <text evidence="2">The sequence shown here is derived from an EMBL/GenBank/DDBJ whole genome shotgun (WGS) entry which is preliminary data.</text>
</comment>
<dbReference type="Proteomes" id="UP000499080">
    <property type="component" value="Unassembled WGS sequence"/>
</dbReference>